<dbReference type="Proteomes" id="UP000187406">
    <property type="component" value="Unassembled WGS sequence"/>
</dbReference>
<reference evidence="2" key="1">
    <citation type="submission" date="2016-04" db="EMBL/GenBank/DDBJ databases">
        <title>Cephalotus genome sequencing.</title>
        <authorList>
            <person name="Fukushima K."/>
            <person name="Hasebe M."/>
            <person name="Fang X."/>
        </authorList>
    </citation>
    <scope>NUCLEOTIDE SEQUENCE [LARGE SCALE GENOMIC DNA]</scope>
    <source>
        <strain evidence="2">cv. St1</strain>
    </source>
</reference>
<organism evidence="1 2">
    <name type="scientific">Cephalotus follicularis</name>
    <name type="common">Albany pitcher plant</name>
    <dbReference type="NCBI Taxonomy" id="3775"/>
    <lineage>
        <taxon>Eukaryota</taxon>
        <taxon>Viridiplantae</taxon>
        <taxon>Streptophyta</taxon>
        <taxon>Embryophyta</taxon>
        <taxon>Tracheophyta</taxon>
        <taxon>Spermatophyta</taxon>
        <taxon>Magnoliopsida</taxon>
        <taxon>eudicotyledons</taxon>
        <taxon>Gunneridae</taxon>
        <taxon>Pentapetalae</taxon>
        <taxon>rosids</taxon>
        <taxon>fabids</taxon>
        <taxon>Oxalidales</taxon>
        <taxon>Cephalotaceae</taxon>
        <taxon>Cephalotus</taxon>
    </lineage>
</organism>
<comment type="caution">
    <text evidence="1">The sequence shown here is derived from an EMBL/GenBank/DDBJ whole genome shotgun (WGS) entry which is preliminary data.</text>
</comment>
<evidence type="ECO:0000313" key="1">
    <source>
        <dbReference type="EMBL" id="GAV73352.1"/>
    </source>
</evidence>
<name>A0A1Q3BZL7_CEPFO</name>
<accession>A0A1Q3BZL7</accession>
<evidence type="ECO:0000313" key="2">
    <source>
        <dbReference type="Proteomes" id="UP000187406"/>
    </source>
</evidence>
<protein>
    <submittedName>
        <fullName evidence="1">Uncharacterized protein</fullName>
    </submittedName>
</protein>
<keyword evidence="2" id="KW-1185">Reference proteome</keyword>
<gene>
    <name evidence="1" type="ORF">CFOL_v3_16838</name>
</gene>
<proteinExistence type="predicted"/>
<dbReference type="InParanoid" id="A0A1Q3BZL7"/>
<dbReference type="EMBL" id="BDDD01001100">
    <property type="protein sequence ID" value="GAV73352.1"/>
    <property type="molecule type" value="Genomic_DNA"/>
</dbReference>
<dbReference type="AlphaFoldDB" id="A0A1Q3BZL7"/>
<sequence length="99" mass="11230">MRRFNKVWFDKYSSWLEYSIYNEICGIVGEGERGRVLIPVKGLALRVGSMGWVCEDGGSCWDFEKRAGNVWVMLAEKMRQKLLPGSSTQTSSTNAEFSP</sequence>